<accession>A0ABW2T6U0</accession>
<sequence length="281" mass="31963">MIPRYTAELAGSPRPPLRRLALVPPPADGEAFHSWFFRLVEAHHSHRDTITSLLGLPAYTPRRYTLGEDFFAIHDGEYVFENLRDATGLRARAMNAMLLTGQGGRFITHSWTGNTTTRPWPWRTDTAAICPRCLAAPTPIWRIAWHLLPCVVCPLHRVYLTGWCPSCHTRISVGDTPRYRRECNGPFGRQGRIIGSRNCRQQLAQLPCHQLGDERLLRIQHDLCARLRRPRDGPIEPTKDFWDLYELLFRLAIYLGTPEMLPTGTTFVGLLGVGRRAFDSG</sequence>
<gene>
    <name evidence="2" type="ORF">ACFQVD_30290</name>
</gene>
<dbReference type="Proteomes" id="UP001596514">
    <property type="component" value="Unassembled WGS sequence"/>
</dbReference>
<reference evidence="3" key="1">
    <citation type="journal article" date="2019" name="Int. J. Syst. Evol. Microbiol.">
        <title>The Global Catalogue of Microorganisms (GCM) 10K type strain sequencing project: providing services to taxonomists for standard genome sequencing and annotation.</title>
        <authorList>
            <consortium name="The Broad Institute Genomics Platform"/>
            <consortium name="The Broad Institute Genome Sequencing Center for Infectious Disease"/>
            <person name="Wu L."/>
            <person name="Ma J."/>
        </authorList>
    </citation>
    <scope>NUCLEOTIDE SEQUENCE [LARGE SCALE GENOMIC DNA]</scope>
    <source>
        <strain evidence="3">JCM 10083</strain>
    </source>
</reference>
<protein>
    <submittedName>
        <fullName evidence="2">TniQ family protein</fullName>
    </submittedName>
</protein>
<dbReference type="EMBL" id="JBHTEE010000001">
    <property type="protein sequence ID" value="MFC7604410.1"/>
    <property type="molecule type" value="Genomic_DNA"/>
</dbReference>
<name>A0ABW2T6U0_9ACTN</name>
<dbReference type="Pfam" id="PF06527">
    <property type="entry name" value="TniQ"/>
    <property type="match status" value="1"/>
</dbReference>
<organism evidence="2 3">
    <name type="scientific">Streptosporangium amethystogenes subsp. fukuiense</name>
    <dbReference type="NCBI Taxonomy" id="698418"/>
    <lineage>
        <taxon>Bacteria</taxon>
        <taxon>Bacillati</taxon>
        <taxon>Actinomycetota</taxon>
        <taxon>Actinomycetes</taxon>
        <taxon>Streptosporangiales</taxon>
        <taxon>Streptosporangiaceae</taxon>
        <taxon>Streptosporangium</taxon>
    </lineage>
</organism>
<comment type="caution">
    <text evidence="2">The sequence shown here is derived from an EMBL/GenBank/DDBJ whole genome shotgun (WGS) entry which is preliminary data.</text>
</comment>
<evidence type="ECO:0000259" key="1">
    <source>
        <dbReference type="Pfam" id="PF06527"/>
    </source>
</evidence>
<dbReference type="RefSeq" id="WP_343961358.1">
    <property type="nucleotide sequence ID" value="NZ_BAAAGK010000005.1"/>
</dbReference>
<evidence type="ECO:0000313" key="2">
    <source>
        <dbReference type="EMBL" id="MFC7604410.1"/>
    </source>
</evidence>
<dbReference type="InterPro" id="IPR009492">
    <property type="entry name" value="TniQ"/>
</dbReference>
<keyword evidence="3" id="KW-1185">Reference proteome</keyword>
<evidence type="ECO:0000313" key="3">
    <source>
        <dbReference type="Proteomes" id="UP001596514"/>
    </source>
</evidence>
<proteinExistence type="predicted"/>
<feature type="domain" description="TniQ" evidence="1">
    <location>
        <begin position="22"/>
        <end position="160"/>
    </location>
</feature>